<sequence>MWISPSLSLTGQLVRLEPLSLDHTDALIDAVHDGNLHTSWWTSTPGPDTMADDIRAKLALRDSGAMVPFACIRSSNEEMLGVTTFYDLSPAIPRLEIGYTWTRASAQGTGTNPDSKLQLLTYAFEELGCQCVGIRTKWSNQQSRTAIERLGFKRDGVLRAHTRLRNGALDDAVLYSALPTEWPAIKARLETRVERHVSNAH</sequence>
<dbReference type="RefSeq" id="WP_006063477.1">
    <property type="nucleotide sequence ID" value="NZ_KB290831.1"/>
</dbReference>
<dbReference type="HOGENOM" id="CLU_013985_1_0_11"/>
<dbReference type="SUPFAM" id="SSF55729">
    <property type="entry name" value="Acyl-CoA N-acyltransferases (Nat)"/>
    <property type="match status" value="1"/>
</dbReference>
<feature type="domain" description="N-acetyltransferase" evidence="1">
    <location>
        <begin position="15"/>
        <end position="153"/>
    </location>
</feature>
<dbReference type="Pfam" id="PF13302">
    <property type="entry name" value="Acetyltransf_3"/>
    <property type="match status" value="1"/>
</dbReference>
<organism evidence="2 3">
    <name type="scientific">Corynebacterium durum F0235</name>
    <dbReference type="NCBI Taxonomy" id="1035195"/>
    <lineage>
        <taxon>Bacteria</taxon>
        <taxon>Bacillati</taxon>
        <taxon>Actinomycetota</taxon>
        <taxon>Actinomycetes</taxon>
        <taxon>Mycobacteriales</taxon>
        <taxon>Corynebacteriaceae</taxon>
        <taxon>Corynebacterium</taxon>
    </lineage>
</organism>
<dbReference type="GeneID" id="84897039"/>
<dbReference type="OrthoDB" id="9795199at2"/>
<reference evidence="2 3" key="1">
    <citation type="submission" date="2012-05" db="EMBL/GenBank/DDBJ databases">
        <authorList>
            <person name="Weinstock G."/>
            <person name="Sodergren E."/>
            <person name="Lobos E.A."/>
            <person name="Fulton L."/>
            <person name="Fulton R."/>
            <person name="Courtney L."/>
            <person name="Fronick C."/>
            <person name="O'Laughlin M."/>
            <person name="Godfrey J."/>
            <person name="Wilson R.M."/>
            <person name="Miner T."/>
            <person name="Farmer C."/>
            <person name="Delehaunty K."/>
            <person name="Cordes M."/>
            <person name="Minx P."/>
            <person name="Tomlinson C."/>
            <person name="Chen J."/>
            <person name="Wollam A."/>
            <person name="Pepin K.H."/>
            <person name="Bhonagiri V."/>
            <person name="Zhang X."/>
            <person name="Suruliraj S."/>
            <person name="Warren W."/>
            <person name="Mitreva M."/>
            <person name="Mardis E.R."/>
            <person name="Wilson R.K."/>
        </authorList>
    </citation>
    <scope>NUCLEOTIDE SEQUENCE [LARGE SCALE GENOMIC DNA]</scope>
    <source>
        <strain evidence="2 3">F0235</strain>
    </source>
</reference>
<dbReference type="PATRIC" id="fig|1035195.3.peg.1115"/>
<evidence type="ECO:0000313" key="2">
    <source>
        <dbReference type="EMBL" id="EKX90744.1"/>
    </source>
</evidence>
<dbReference type="InterPro" id="IPR000182">
    <property type="entry name" value="GNAT_dom"/>
</dbReference>
<dbReference type="STRING" id="1035195.HMPREF9997_01241"/>
<protein>
    <submittedName>
        <fullName evidence="2">Toxin-antitoxin system, toxin component, GNAT family</fullName>
    </submittedName>
</protein>
<dbReference type="eggNOG" id="COG1670">
    <property type="taxonomic scope" value="Bacteria"/>
</dbReference>
<gene>
    <name evidence="2" type="ORF">HMPREF9997_01241</name>
</gene>
<dbReference type="Gene3D" id="3.40.630.30">
    <property type="match status" value="1"/>
</dbReference>
<evidence type="ECO:0000313" key="3">
    <source>
        <dbReference type="Proteomes" id="UP000010445"/>
    </source>
</evidence>
<dbReference type="GO" id="GO:0016747">
    <property type="term" value="F:acyltransferase activity, transferring groups other than amino-acyl groups"/>
    <property type="evidence" value="ECO:0007669"/>
    <property type="project" value="InterPro"/>
</dbReference>
<accession>L1MIH8</accession>
<keyword evidence="3" id="KW-1185">Reference proteome</keyword>
<dbReference type="EMBL" id="AMEM01000017">
    <property type="protein sequence ID" value="EKX90744.1"/>
    <property type="molecule type" value="Genomic_DNA"/>
</dbReference>
<evidence type="ECO:0000259" key="1">
    <source>
        <dbReference type="Pfam" id="PF13302"/>
    </source>
</evidence>
<dbReference type="PANTHER" id="PTHR43610">
    <property type="entry name" value="BLL6696 PROTEIN"/>
    <property type="match status" value="1"/>
</dbReference>
<dbReference type="Proteomes" id="UP000010445">
    <property type="component" value="Unassembled WGS sequence"/>
</dbReference>
<proteinExistence type="predicted"/>
<dbReference type="AlphaFoldDB" id="L1MIH8"/>
<dbReference type="PANTHER" id="PTHR43610:SF1">
    <property type="entry name" value="N-ACETYLTRANSFERASE DOMAIN-CONTAINING PROTEIN"/>
    <property type="match status" value="1"/>
</dbReference>
<dbReference type="InterPro" id="IPR016181">
    <property type="entry name" value="Acyl_CoA_acyltransferase"/>
</dbReference>
<name>L1MIH8_9CORY</name>
<comment type="caution">
    <text evidence="2">The sequence shown here is derived from an EMBL/GenBank/DDBJ whole genome shotgun (WGS) entry which is preliminary data.</text>
</comment>